<proteinExistence type="predicted"/>
<dbReference type="SUPFAM" id="SSF55729">
    <property type="entry name" value="Acyl-CoA N-acyltransferases (Nat)"/>
    <property type="match status" value="2"/>
</dbReference>
<dbReference type="PROSITE" id="PS51186">
    <property type="entry name" value="GNAT"/>
    <property type="match status" value="2"/>
</dbReference>
<accession>A0A7W9HDV0</accession>
<dbReference type="RefSeq" id="WP_184914973.1">
    <property type="nucleotide sequence ID" value="NZ_JACHMO010000001.1"/>
</dbReference>
<dbReference type="AlphaFoldDB" id="A0A7W9HDV0"/>
<comment type="caution">
    <text evidence="2">The sequence shown here is derived from an EMBL/GenBank/DDBJ whole genome shotgun (WGS) entry which is preliminary data.</text>
</comment>
<dbReference type="EMBL" id="JACHMO010000001">
    <property type="protein sequence ID" value="MBB5800463.1"/>
    <property type="molecule type" value="Genomic_DNA"/>
</dbReference>
<dbReference type="InterPro" id="IPR016181">
    <property type="entry name" value="Acyl_CoA_acyltransferase"/>
</dbReference>
<sequence>MTVELFDPHQADAKDLAGYYRVVHASHLVDEPDEPAPTYEDVVERLRNPFPGVGPAGHWVARDATGIVAFGYARFPEAENGHIAVATVVVHPESRRRRIGTRLLSAMLPHFRDHGRTVIEDWRLVEGGTAANWAHRLGFKTVRALAVQALTVAEADRNRWPIDLPEGYRAERWINSAPDGVVTSYAAARSAIHDAPMGTTEFQHPEWTVEKVRETEDELRRDNVEQRVVVAVHEATGEVAGLTEIVLLPHGPRTSYQGDTAVLDEHRGHGLGLALKGVMAHWLVSDHPELERMETVTNADNEHMIRVNHQLGLTTVRTELVVAHDIETLIARLTG</sequence>
<organism evidence="2 3">
    <name type="scientific">Saccharothrix ecbatanensis</name>
    <dbReference type="NCBI Taxonomy" id="1105145"/>
    <lineage>
        <taxon>Bacteria</taxon>
        <taxon>Bacillati</taxon>
        <taxon>Actinomycetota</taxon>
        <taxon>Actinomycetes</taxon>
        <taxon>Pseudonocardiales</taxon>
        <taxon>Pseudonocardiaceae</taxon>
        <taxon>Saccharothrix</taxon>
    </lineage>
</organism>
<evidence type="ECO:0000313" key="2">
    <source>
        <dbReference type="EMBL" id="MBB5800463.1"/>
    </source>
</evidence>
<dbReference type="CDD" id="cd04301">
    <property type="entry name" value="NAT_SF"/>
    <property type="match status" value="1"/>
</dbReference>
<dbReference type="Pfam" id="PF13508">
    <property type="entry name" value="Acetyltransf_7"/>
    <property type="match status" value="1"/>
</dbReference>
<feature type="domain" description="N-acetyltransferase" evidence="1">
    <location>
        <begin position="186"/>
        <end position="335"/>
    </location>
</feature>
<evidence type="ECO:0000259" key="1">
    <source>
        <dbReference type="PROSITE" id="PS51186"/>
    </source>
</evidence>
<keyword evidence="3" id="KW-1185">Reference proteome</keyword>
<name>A0A7W9HDV0_9PSEU</name>
<feature type="domain" description="N-acetyltransferase" evidence="1">
    <location>
        <begin position="1"/>
        <end position="163"/>
    </location>
</feature>
<reference evidence="2 3" key="1">
    <citation type="submission" date="2020-08" db="EMBL/GenBank/DDBJ databases">
        <title>Sequencing the genomes of 1000 actinobacteria strains.</title>
        <authorList>
            <person name="Klenk H.-P."/>
        </authorList>
    </citation>
    <scope>NUCLEOTIDE SEQUENCE [LARGE SCALE GENOMIC DNA]</scope>
    <source>
        <strain evidence="2 3">DSM 45486</strain>
    </source>
</reference>
<evidence type="ECO:0000313" key="3">
    <source>
        <dbReference type="Proteomes" id="UP000552097"/>
    </source>
</evidence>
<dbReference type="Gene3D" id="3.40.630.30">
    <property type="match status" value="1"/>
</dbReference>
<dbReference type="PANTHER" id="PTHR43072">
    <property type="entry name" value="N-ACETYLTRANSFERASE"/>
    <property type="match status" value="1"/>
</dbReference>
<gene>
    <name evidence="2" type="ORF">F4560_000231</name>
</gene>
<dbReference type="Proteomes" id="UP000552097">
    <property type="component" value="Unassembled WGS sequence"/>
</dbReference>
<dbReference type="GO" id="GO:0016747">
    <property type="term" value="F:acyltransferase activity, transferring groups other than amino-acyl groups"/>
    <property type="evidence" value="ECO:0007669"/>
    <property type="project" value="InterPro"/>
</dbReference>
<keyword evidence="2" id="KW-0808">Transferase</keyword>
<dbReference type="InterPro" id="IPR000182">
    <property type="entry name" value="GNAT_dom"/>
</dbReference>
<dbReference type="Pfam" id="PF00583">
    <property type="entry name" value="Acetyltransf_1"/>
    <property type="match status" value="1"/>
</dbReference>
<protein>
    <submittedName>
        <fullName evidence="2">GNAT superfamily N-acetyltransferase</fullName>
    </submittedName>
</protein>